<dbReference type="Proteomes" id="UP001175000">
    <property type="component" value="Unassembled WGS sequence"/>
</dbReference>
<dbReference type="EMBL" id="JAULSU010000004">
    <property type="protein sequence ID" value="KAK0619309.1"/>
    <property type="molecule type" value="Genomic_DNA"/>
</dbReference>
<protein>
    <submittedName>
        <fullName evidence="2">Uncharacterized protein</fullName>
    </submittedName>
</protein>
<feature type="transmembrane region" description="Helical" evidence="1">
    <location>
        <begin position="21"/>
        <end position="40"/>
    </location>
</feature>
<evidence type="ECO:0000313" key="2">
    <source>
        <dbReference type="EMBL" id="KAK0619309.1"/>
    </source>
</evidence>
<accession>A0AA40BZN3</accession>
<gene>
    <name evidence="2" type="ORF">B0T14DRAFT_519034</name>
</gene>
<feature type="transmembrane region" description="Helical" evidence="1">
    <location>
        <begin position="52"/>
        <end position="77"/>
    </location>
</feature>
<evidence type="ECO:0000313" key="3">
    <source>
        <dbReference type="Proteomes" id="UP001175000"/>
    </source>
</evidence>
<keyword evidence="1" id="KW-0812">Transmembrane</keyword>
<keyword evidence="3" id="KW-1185">Reference proteome</keyword>
<name>A0AA40BZN3_9PEZI</name>
<proteinExistence type="predicted"/>
<reference evidence="2" key="1">
    <citation type="submission" date="2023-06" db="EMBL/GenBank/DDBJ databases">
        <title>Genome-scale phylogeny and comparative genomics of the fungal order Sordariales.</title>
        <authorList>
            <consortium name="Lawrence Berkeley National Laboratory"/>
            <person name="Hensen N."/>
            <person name="Bonometti L."/>
            <person name="Westerberg I."/>
            <person name="Brannstrom I.O."/>
            <person name="Guillou S."/>
            <person name="Cros-Aarteil S."/>
            <person name="Calhoun S."/>
            <person name="Haridas S."/>
            <person name="Kuo A."/>
            <person name="Mondo S."/>
            <person name="Pangilinan J."/>
            <person name="Riley R."/>
            <person name="Labutti K."/>
            <person name="Andreopoulos B."/>
            <person name="Lipzen A."/>
            <person name="Chen C."/>
            <person name="Yanf M."/>
            <person name="Daum C."/>
            <person name="Ng V."/>
            <person name="Clum A."/>
            <person name="Steindorff A."/>
            <person name="Ohm R."/>
            <person name="Martin F."/>
            <person name="Silar P."/>
            <person name="Natvig D."/>
            <person name="Lalanne C."/>
            <person name="Gautier V."/>
            <person name="Ament-Velasquez S.L."/>
            <person name="Kruys A."/>
            <person name="Hutchinson M.I."/>
            <person name="Powell A.J."/>
            <person name="Barry K."/>
            <person name="Miller A.N."/>
            <person name="Grigoriev I.V."/>
            <person name="Debuchy R."/>
            <person name="Gladieux P."/>
            <person name="Thoren M.H."/>
            <person name="Johannesson H."/>
        </authorList>
    </citation>
    <scope>NUCLEOTIDE SEQUENCE</scope>
    <source>
        <strain evidence="2">CBS 606.72</strain>
    </source>
</reference>
<dbReference type="AlphaFoldDB" id="A0AA40BZN3"/>
<keyword evidence="1" id="KW-0472">Membrane</keyword>
<comment type="caution">
    <text evidence="2">The sequence shown here is derived from an EMBL/GenBank/DDBJ whole genome shotgun (WGS) entry which is preliminary data.</text>
</comment>
<evidence type="ECO:0000256" key="1">
    <source>
        <dbReference type="SAM" id="Phobius"/>
    </source>
</evidence>
<organism evidence="2 3">
    <name type="scientific">Immersiella caudata</name>
    <dbReference type="NCBI Taxonomy" id="314043"/>
    <lineage>
        <taxon>Eukaryota</taxon>
        <taxon>Fungi</taxon>
        <taxon>Dikarya</taxon>
        <taxon>Ascomycota</taxon>
        <taxon>Pezizomycotina</taxon>
        <taxon>Sordariomycetes</taxon>
        <taxon>Sordariomycetidae</taxon>
        <taxon>Sordariales</taxon>
        <taxon>Lasiosphaeriaceae</taxon>
        <taxon>Immersiella</taxon>
    </lineage>
</organism>
<keyword evidence="1" id="KW-1133">Transmembrane helix</keyword>
<sequence length="81" mass="8808">MRWMSLHSCPIAGISALDFSLLLIFHTACAVVKGLGLFIIPHHAACTHLPRVYSSCGAPGLFVMGGWQIIIGAHFTFNDRL</sequence>